<evidence type="ECO:0000313" key="3">
    <source>
        <dbReference type="EMBL" id="ALO48627.1"/>
    </source>
</evidence>
<organism evidence="3 4">
    <name type="scientific">Hoylesella enoeca</name>
    <dbReference type="NCBI Taxonomy" id="76123"/>
    <lineage>
        <taxon>Bacteria</taxon>
        <taxon>Pseudomonadati</taxon>
        <taxon>Bacteroidota</taxon>
        <taxon>Bacteroidia</taxon>
        <taxon>Bacteroidales</taxon>
        <taxon>Prevotellaceae</taxon>
        <taxon>Hoylesella</taxon>
    </lineage>
</organism>
<reference evidence="4" key="1">
    <citation type="submission" date="2015-11" db="EMBL/GenBank/DDBJ databases">
        <authorList>
            <person name="Holder M.E."/>
            <person name="Ajami N.J."/>
            <person name="Petrosino J.F."/>
        </authorList>
    </citation>
    <scope>NUCLEOTIDE SEQUENCE [LARGE SCALE GENOMIC DNA]</scope>
    <source>
        <strain evidence="4">F0113</strain>
    </source>
</reference>
<dbReference type="Proteomes" id="UP000056252">
    <property type="component" value="Chromosome"/>
</dbReference>
<keyword evidence="1" id="KW-1133">Transmembrane helix</keyword>
<sequence length="299" mass="34912">MEKGDNETEDVLKRYADNKHLYTTFIPDSSRYMSRKKLAVTLGVKAAKHEWIVLMEAFCVPTSEKWLETLAHNFQNDKHLVIGYTGFDDETPDYYKFERLRTFCYTAREAIKGTTYRSCGHCVSFRKSDFMAANGYSGNLHLIRGEYDFLVNKYAQRGTTGVETAEEAWLREESPSLKTWRNDHLFYLETRKFLKRSRLHRALYNIDMWLMYGNYVAICVAFTYGIIDDDWVINASAGAALLITLVTRTIFAHQVTTQFNENIGFWKIIPYELSLIWHSATNRLRYLSADKNDFTSHKL</sequence>
<dbReference type="SUPFAM" id="SSF53448">
    <property type="entry name" value="Nucleotide-diphospho-sugar transferases"/>
    <property type="match status" value="1"/>
</dbReference>
<protein>
    <recommendedName>
        <fullName evidence="2">Glycosyltransferase 2-like domain-containing protein</fullName>
    </recommendedName>
</protein>
<dbReference type="eggNOG" id="COG1215">
    <property type="taxonomic scope" value="Bacteria"/>
</dbReference>
<feature type="domain" description="Glycosyltransferase 2-like" evidence="2">
    <location>
        <begin position="7"/>
        <end position="130"/>
    </location>
</feature>
<evidence type="ECO:0000313" key="4">
    <source>
        <dbReference type="Proteomes" id="UP000056252"/>
    </source>
</evidence>
<gene>
    <name evidence="3" type="ORF">AS203_05675</name>
</gene>
<proteinExistence type="predicted"/>
<dbReference type="EMBL" id="CP013195">
    <property type="protein sequence ID" value="ALO48627.1"/>
    <property type="molecule type" value="Genomic_DNA"/>
</dbReference>
<dbReference type="Pfam" id="PF00535">
    <property type="entry name" value="Glycos_transf_2"/>
    <property type="match status" value="1"/>
</dbReference>
<accession>A0A0S2KKK1</accession>
<evidence type="ECO:0000256" key="1">
    <source>
        <dbReference type="SAM" id="Phobius"/>
    </source>
</evidence>
<feature type="transmembrane region" description="Helical" evidence="1">
    <location>
        <begin position="202"/>
        <end position="225"/>
    </location>
</feature>
<feature type="transmembrane region" description="Helical" evidence="1">
    <location>
        <begin position="231"/>
        <end position="251"/>
    </location>
</feature>
<dbReference type="STRING" id="76123.AS203_05675"/>
<dbReference type="Gene3D" id="3.90.550.10">
    <property type="entry name" value="Spore Coat Polysaccharide Biosynthesis Protein SpsA, Chain A"/>
    <property type="match status" value="1"/>
</dbReference>
<keyword evidence="1" id="KW-0812">Transmembrane</keyword>
<dbReference type="InterPro" id="IPR001173">
    <property type="entry name" value="Glyco_trans_2-like"/>
</dbReference>
<keyword evidence="4" id="KW-1185">Reference proteome</keyword>
<dbReference type="KEGG" id="peo:AS203_05675"/>
<dbReference type="AlphaFoldDB" id="A0A0S2KKK1"/>
<dbReference type="InterPro" id="IPR029044">
    <property type="entry name" value="Nucleotide-diphossugar_trans"/>
</dbReference>
<evidence type="ECO:0000259" key="2">
    <source>
        <dbReference type="Pfam" id="PF00535"/>
    </source>
</evidence>
<name>A0A0S2KKK1_9BACT</name>
<keyword evidence="1" id="KW-0472">Membrane</keyword>